<evidence type="ECO:0000313" key="5">
    <source>
        <dbReference type="Proteomes" id="UP000232323"/>
    </source>
</evidence>
<feature type="compositionally biased region" description="Polar residues" evidence="3">
    <location>
        <begin position="1202"/>
        <end position="1212"/>
    </location>
</feature>
<feature type="compositionally biased region" description="Low complexity" evidence="3">
    <location>
        <begin position="163"/>
        <end position="177"/>
    </location>
</feature>
<feature type="compositionally biased region" description="Low complexity" evidence="3">
    <location>
        <begin position="331"/>
        <end position="341"/>
    </location>
</feature>
<dbReference type="PANTHER" id="PTHR32083:SF48">
    <property type="entry name" value="TRANS-GOLGI NETWORK-LOCALIZED SYP41-INTERACTING PROTEIN 1"/>
    <property type="match status" value="1"/>
</dbReference>
<evidence type="ECO:0000256" key="2">
    <source>
        <dbReference type="SAM" id="Coils"/>
    </source>
</evidence>
<feature type="region of interest" description="Disordered" evidence="3">
    <location>
        <begin position="2150"/>
        <end position="2173"/>
    </location>
</feature>
<feature type="region of interest" description="Disordered" evidence="3">
    <location>
        <begin position="2012"/>
        <end position="2055"/>
    </location>
</feature>
<name>A0A250X8J1_9CHLO</name>
<feature type="coiled-coil region" evidence="2">
    <location>
        <begin position="1930"/>
        <end position="1957"/>
    </location>
</feature>
<feature type="compositionally biased region" description="Polar residues" evidence="3">
    <location>
        <begin position="2158"/>
        <end position="2173"/>
    </location>
</feature>
<organism evidence="4 5">
    <name type="scientific">Chlamydomonas eustigma</name>
    <dbReference type="NCBI Taxonomy" id="1157962"/>
    <lineage>
        <taxon>Eukaryota</taxon>
        <taxon>Viridiplantae</taxon>
        <taxon>Chlorophyta</taxon>
        <taxon>core chlorophytes</taxon>
        <taxon>Chlorophyceae</taxon>
        <taxon>CS clade</taxon>
        <taxon>Chlamydomonadales</taxon>
        <taxon>Chlamydomonadaceae</taxon>
        <taxon>Chlamydomonas</taxon>
    </lineage>
</organism>
<evidence type="ECO:0000256" key="3">
    <source>
        <dbReference type="SAM" id="MobiDB-lite"/>
    </source>
</evidence>
<feature type="compositionally biased region" description="Basic and acidic residues" evidence="3">
    <location>
        <begin position="342"/>
        <end position="351"/>
    </location>
</feature>
<feature type="compositionally biased region" description="Basic and acidic residues" evidence="3">
    <location>
        <begin position="1592"/>
        <end position="1604"/>
    </location>
</feature>
<feature type="region of interest" description="Disordered" evidence="3">
    <location>
        <begin position="153"/>
        <end position="177"/>
    </location>
</feature>
<feature type="coiled-coil region" evidence="2">
    <location>
        <begin position="832"/>
        <end position="859"/>
    </location>
</feature>
<dbReference type="EMBL" id="BEGY01000042">
    <property type="protein sequence ID" value="GAX79393.1"/>
    <property type="molecule type" value="Genomic_DNA"/>
</dbReference>
<feature type="region of interest" description="Disordered" evidence="3">
    <location>
        <begin position="310"/>
        <end position="371"/>
    </location>
</feature>
<feature type="compositionally biased region" description="Low complexity" evidence="3">
    <location>
        <begin position="718"/>
        <end position="730"/>
    </location>
</feature>
<feature type="region of interest" description="Disordered" evidence="3">
    <location>
        <begin position="1190"/>
        <end position="1239"/>
    </location>
</feature>
<evidence type="ECO:0000256" key="1">
    <source>
        <dbReference type="ARBA" id="ARBA00023054"/>
    </source>
</evidence>
<sequence length="2331" mass="253106">MDGSSWPHYFSLSPIIANASDNQRTPVDWLKQNTCQNDLSAAVDVSAGFESLKDQNQDMGRGLTLMPQKAWQLSSSWMTPEVVDSSNETDQILQGFKNLRRQRKGSEDSSQNDAVEDVYFQTLRSTTATPSDASYTLDLLRDIAVTPQAVLLESPEEGNAPESAHMSGSSKSSGHMVSLVDYTPSPLPCTTPLVPSICGRSLQAVHVLDKNTFRDGDIQSNADVLKEGQNAGALASSTSADYNLRYASEGDGSSSFEHSRTFQHAPRNAERTIDALSPLPIHSHIGAHSRRSTIDSEGTYHLRRLPEPSWASSVHVDSQEEEDSELGSPPAAAAAAVQVQVVKEDTTHDSKMSASQGGGTPHSSLASPQPPHLDIALAESRPMDMLSPYIRLADASWSAMWAGYASSTTSPTCQSPLYSRTPEPQIIEHATTVSLTDLDQQEVPLLVLATTTSARSRKRPSPEAAALPMSPNTLAASPEAAALPMSPNTLAASPEAAALPMSPNTLAASPVAVLPMKAVLQLQSAADHHRDNVKEQLYSTANYPAAPLNNQLCVDDLESVLREVPLIEPRSGAEAEVAGTPGFSFPSLLNPKEEPDPGFSPVLPGCIHEYETPAALAGLPLGWQVLEVSVESGHSNQAGLDNANKSVEPGHSNQAGLDNANKSVEPGNSNQGLDNANKSVESDHSNQAGLDNAEEVITPSDREDIMDHAVLASLLSIDSTDSSASSTPSSMEWYSEAEGPSSTHVATAAVTKALLRVNVLSRENQKLLLEAQSSWRTDYEAQPLAYDAVSPVRSLVSSSEACGIMDLVAKREHPLPVFSFRADPESTETMSVPSYEDRLQELDDELDRVRSDCRSLQSQSRDHAALQQWMHVQLASKEVEVQELREALLHALSTGAPQTASTPCASVLSLYNDDHVTPASGSLYKRHVVPSSGGIGSGRAVYHNATASKPNSLSEYPAQLLELRFLVVQMEGLAEQLASTLVCEKDRRRALGGSGSVNQEDRRRALGGSGSVNQEDRGRALGGSGSVNHEDMQGPDTSLTNKTYVMSYDTPSAGQARGPSSQSGRNNYEARYESSWAKELLDQVLHHGSGVRALLRDCVRAVSEVSKSQTHLMMNSPQPTSPPVRTNTVLEGDNDGMYGVSDVQNVQEARSDSALAGMPSVRQESGMKEVTSPKQECKTTDYELQLQSGNLTGGSMKEATPSAVQSEASRTPSVGWRRSLSPSTGRLSGPHAATPLSSGGWRAAAEMTVGKQSGPSWSLRAAAHSHYLEGPDRLPVAAASSGARTSAPARRPPLTPLPFSLLGRGMDDMSSQIASSCPQLTTYGTEEVHSALNVCVAEVESNVCVADEAESKAPSPAKTSGFACTDDEVVINEQLAPAALAAMQVELEAKLQEKHPGTRELKSGMAEASLQRLGEVEDLVRQLKSAQDSTSILKAQLKEVTGSKNCLEAEIMVLQGHKEAVLCLKQELEEALDSKAQCMQQVEGLQKELKQGHDSQAQHMKQVESLQKELEEALESNAQFEQQVEGKQKELEEVLESKAEHMQQVESLQKELEEALESKARSEQQVEGLQKELEEVHDSQAQHMKQVESLQKELEEALESKARSEQQAGGKQKELEEVLESKAEHMQQVGSLQKELKQVLESKAEHMKQVESLQLELEAVVKSKVTVVFQLEAAQQELHLVTRRENERVDGVITESQQALATLREELSVLRLSPEEGALQQQELLHLRSQVQQHKLQVISLMGSVEGSVSEIVRLRDEHAMLESECADLRYKARKLQAEVESRDSKALDLQARFENQNQDLRSRVVDLEDALSASTKALQDKREEIKELLALLEEAELAVQEGGEKLSCMQHQLVEEMDSRLAAEAAVQRAQLDMQQQEDEVVAAAAQHAAAALDQIQGAHEKLHEEWKAAFQTAAAQIAAKEAYMQSEVNQLMVQLELAQSEKEFLQQTLDSSTKKMAETLEGEMQGKERELLEASTGAQVDFAEALGIMHPYNQALEHAAQGGVVDMGIQTDDQNTSEGRAGGTDGTAQDVGEEEVEGLPSPVKDVEGLPSPVKDVKEMKPTLRQRDVELILPESELETESELPFSSHPTVICCYDLPPDHSGCLIMQLVKMLVDDQYSTSVPSYNVSSTQCEGSHLNTLERRMGGLHQVGDSDARNNMSGDQASPSNGPLLRNNSGIAMVLAAPSLLIMQPEETDQQLQVLPTHQDLSLGSSASHCYDAVLVQQAIEKLAVLKSQHRKMAKLLRRIGRESSLLARMDALHRENSTLLRKYTTMQIVHHQFERTVRLLSEENTRLTVLVTGQEGHATVHVVDEMSNVARCIDMQEYASS</sequence>
<feature type="compositionally biased region" description="Polar residues" evidence="3">
    <location>
        <begin position="635"/>
        <end position="689"/>
    </location>
</feature>
<feature type="region of interest" description="Disordered" evidence="3">
    <location>
        <begin position="635"/>
        <end position="691"/>
    </location>
</feature>
<proteinExistence type="predicted"/>
<dbReference type="GO" id="GO:0005856">
    <property type="term" value="C:cytoskeleton"/>
    <property type="evidence" value="ECO:0007669"/>
    <property type="project" value="TreeGrafter"/>
</dbReference>
<gene>
    <name evidence="4" type="ORF">CEUSTIGMA_g6834.t1</name>
</gene>
<dbReference type="PANTHER" id="PTHR32083">
    <property type="entry name" value="CILIA AND FLAGELLA-ASSOCIATED PROTEIN 58-RELATED"/>
    <property type="match status" value="1"/>
</dbReference>
<keyword evidence="1 2" id="KW-0175">Coiled coil</keyword>
<evidence type="ECO:0000313" key="4">
    <source>
        <dbReference type="EMBL" id="GAX79393.1"/>
    </source>
</evidence>
<comment type="caution">
    <text evidence="4">The sequence shown here is derived from an EMBL/GenBank/DDBJ whole genome shotgun (WGS) entry which is preliminary data.</text>
</comment>
<dbReference type="Proteomes" id="UP000232323">
    <property type="component" value="Unassembled WGS sequence"/>
</dbReference>
<feature type="region of interest" description="Disordered" evidence="3">
    <location>
        <begin position="718"/>
        <end position="738"/>
    </location>
</feature>
<protein>
    <submittedName>
        <fullName evidence="4">Uncharacterized protein</fullName>
    </submittedName>
</protein>
<feature type="region of interest" description="Disordered" evidence="3">
    <location>
        <begin position="1592"/>
        <end position="1615"/>
    </location>
</feature>
<feature type="region of interest" description="Disordered" evidence="3">
    <location>
        <begin position="991"/>
        <end position="1037"/>
    </location>
</feature>
<feature type="region of interest" description="Disordered" evidence="3">
    <location>
        <begin position="452"/>
        <end position="472"/>
    </location>
</feature>
<feature type="coiled-coil region" evidence="2">
    <location>
        <begin position="1752"/>
        <end position="1888"/>
    </location>
</feature>
<accession>A0A250X8J1</accession>
<reference evidence="4 5" key="1">
    <citation type="submission" date="2017-08" db="EMBL/GenBank/DDBJ databases">
        <title>Acidophilic green algal genome provides insights into adaptation to an acidic environment.</title>
        <authorList>
            <person name="Hirooka S."/>
            <person name="Hirose Y."/>
            <person name="Kanesaki Y."/>
            <person name="Higuchi S."/>
            <person name="Fujiwara T."/>
            <person name="Onuma R."/>
            <person name="Era A."/>
            <person name="Ohbayashi R."/>
            <person name="Uzuka A."/>
            <person name="Nozaki H."/>
            <person name="Yoshikawa H."/>
            <person name="Miyagishima S.Y."/>
        </authorList>
    </citation>
    <scope>NUCLEOTIDE SEQUENCE [LARGE SCALE GENOMIC DNA]</scope>
    <source>
        <strain evidence="4 5">NIES-2499</strain>
    </source>
</reference>
<keyword evidence="5" id="KW-1185">Reference proteome</keyword>